<feature type="transmembrane region" description="Helical" evidence="18">
    <location>
        <begin position="312"/>
        <end position="332"/>
    </location>
</feature>
<evidence type="ECO:0000259" key="19">
    <source>
        <dbReference type="Pfam" id="PF00361"/>
    </source>
</evidence>
<keyword evidence="11 18" id="KW-0249">Electron transport</keyword>
<dbReference type="Pfam" id="PF00361">
    <property type="entry name" value="Proton_antipo_M"/>
    <property type="match status" value="1"/>
</dbReference>
<evidence type="ECO:0000256" key="9">
    <source>
        <dbReference type="ARBA" id="ARBA00022792"/>
    </source>
</evidence>
<feature type="domain" description="NADH:quinone oxidoreductase/Mrp antiporter transmembrane" evidence="19">
    <location>
        <begin position="24"/>
        <end position="283"/>
    </location>
</feature>
<keyword evidence="16 18" id="KW-0472">Membrane</keyword>
<proteinExistence type="inferred from homology"/>
<dbReference type="PRINTS" id="PR01436">
    <property type="entry name" value="NADHDHGNASE2"/>
</dbReference>
<evidence type="ECO:0000256" key="1">
    <source>
        <dbReference type="ARBA" id="ARBA00003257"/>
    </source>
</evidence>
<dbReference type="GeneID" id="18267571"/>
<keyword evidence="15 18" id="KW-0496">Mitochondrion</keyword>
<feature type="transmembrane region" description="Helical" evidence="18">
    <location>
        <begin position="132"/>
        <end position="160"/>
    </location>
</feature>
<keyword evidence="7 18" id="KW-0679">Respiratory chain</keyword>
<name>W5TZP7_9CUCU</name>
<dbReference type="EMBL" id="KJ131489">
    <property type="protein sequence ID" value="AHH29994.1"/>
    <property type="molecule type" value="Genomic_DNA"/>
</dbReference>
<evidence type="ECO:0000256" key="5">
    <source>
        <dbReference type="ARBA" id="ARBA00021008"/>
    </source>
</evidence>
<comment type="catalytic activity">
    <reaction evidence="17 18">
        <text>a ubiquinone + NADH + 5 H(+)(in) = a ubiquinol + NAD(+) + 4 H(+)(out)</text>
        <dbReference type="Rhea" id="RHEA:29091"/>
        <dbReference type="Rhea" id="RHEA-COMP:9565"/>
        <dbReference type="Rhea" id="RHEA-COMP:9566"/>
        <dbReference type="ChEBI" id="CHEBI:15378"/>
        <dbReference type="ChEBI" id="CHEBI:16389"/>
        <dbReference type="ChEBI" id="CHEBI:17976"/>
        <dbReference type="ChEBI" id="CHEBI:57540"/>
        <dbReference type="ChEBI" id="CHEBI:57945"/>
        <dbReference type="EC" id="7.1.1.2"/>
    </reaction>
</comment>
<geneLocation type="mitochondrion" evidence="20"/>
<reference evidence="20" key="1">
    <citation type="journal article" date="2014" name="Mitochondrial DNA">
        <title>Complete mitochondrial genome sequence of a phytophagous ladybird beetle, Henosepilachna pusillanima (Mulsant) (Coleoptera: Coccinellidae).</title>
        <authorList>
            <person name="Behere G.T."/>
            <person name="Firake D.M."/>
            <person name="Tay W.T."/>
            <person name="Azad Thakur N.S."/>
            <person name="Ngachan S.V."/>
        </authorList>
    </citation>
    <scope>NUCLEOTIDE SEQUENCE</scope>
</reference>
<gene>
    <name evidence="20" type="primary">ND2</name>
</gene>
<keyword evidence="8 18" id="KW-0812">Transmembrane</keyword>
<protein>
    <recommendedName>
        <fullName evidence="5 18">NADH-ubiquinone oxidoreductase chain 2</fullName>
        <ecNumber evidence="4 18">7.1.1.2</ecNumber>
    </recommendedName>
</protein>
<evidence type="ECO:0000256" key="12">
    <source>
        <dbReference type="ARBA" id="ARBA00022989"/>
    </source>
</evidence>
<evidence type="ECO:0000256" key="14">
    <source>
        <dbReference type="ARBA" id="ARBA00023075"/>
    </source>
</evidence>
<dbReference type="GO" id="GO:0006120">
    <property type="term" value="P:mitochondrial electron transport, NADH to ubiquinone"/>
    <property type="evidence" value="ECO:0007669"/>
    <property type="project" value="InterPro"/>
</dbReference>
<evidence type="ECO:0000256" key="17">
    <source>
        <dbReference type="ARBA" id="ARBA00049551"/>
    </source>
</evidence>
<evidence type="ECO:0000256" key="15">
    <source>
        <dbReference type="ARBA" id="ARBA00023128"/>
    </source>
</evidence>
<evidence type="ECO:0000313" key="20">
    <source>
        <dbReference type="EMBL" id="AHH29994.1"/>
    </source>
</evidence>
<evidence type="ECO:0000256" key="10">
    <source>
        <dbReference type="ARBA" id="ARBA00022967"/>
    </source>
</evidence>
<evidence type="ECO:0000256" key="11">
    <source>
        <dbReference type="ARBA" id="ARBA00022982"/>
    </source>
</evidence>
<feature type="transmembrane region" description="Helical" evidence="18">
    <location>
        <begin position="56"/>
        <end position="76"/>
    </location>
</feature>
<feature type="transmembrane region" description="Helical" evidence="18">
    <location>
        <begin position="271"/>
        <end position="291"/>
    </location>
</feature>
<dbReference type="InterPro" id="IPR003917">
    <property type="entry name" value="NADH_UbQ_OxRdtase_chain2"/>
</dbReference>
<dbReference type="PANTHER" id="PTHR46552:SF1">
    <property type="entry name" value="NADH-UBIQUINONE OXIDOREDUCTASE CHAIN 2"/>
    <property type="match status" value="1"/>
</dbReference>
<keyword evidence="9 18" id="KW-0999">Mitochondrion inner membrane</keyword>
<evidence type="ECO:0000256" key="4">
    <source>
        <dbReference type="ARBA" id="ARBA00012944"/>
    </source>
</evidence>
<dbReference type="GO" id="GO:0008137">
    <property type="term" value="F:NADH dehydrogenase (ubiquinone) activity"/>
    <property type="evidence" value="ECO:0007669"/>
    <property type="project" value="UniProtKB-EC"/>
</dbReference>
<keyword evidence="14 18" id="KW-0830">Ubiquinone</keyword>
<evidence type="ECO:0000256" key="3">
    <source>
        <dbReference type="ARBA" id="ARBA00007012"/>
    </source>
</evidence>
<evidence type="ECO:0000256" key="18">
    <source>
        <dbReference type="RuleBase" id="RU003403"/>
    </source>
</evidence>
<comment type="function">
    <text evidence="1">Core subunit of the mitochondrial membrane respiratory chain NADH dehydrogenase (Complex I) that is believed to belong to the minimal assembly required for catalysis. Complex I functions in the transfer of electrons from NADH to the respiratory chain. The immediate electron acceptor for the enzyme is believed to be ubiquinone.</text>
</comment>
<keyword evidence="10 18" id="KW-1278">Translocase</keyword>
<evidence type="ECO:0000256" key="7">
    <source>
        <dbReference type="ARBA" id="ARBA00022660"/>
    </source>
</evidence>
<comment type="subcellular location">
    <subcellularLocation>
        <location evidence="2 18">Mitochondrion inner membrane</location>
        <topology evidence="2 18">Multi-pass membrane protein</topology>
    </subcellularLocation>
</comment>
<keyword evidence="6" id="KW-0813">Transport</keyword>
<comment type="similarity">
    <text evidence="3 18">Belongs to the complex I subunit 2 family.</text>
</comment>
<keyword evidence="12 18" id="KW-1133">Transmembrane helix</keyword>
<dbReference type="InterPro" id="IPR001750">
    <property type="entry name" value="ND/Mrp_TM"/>
</dbReference>
<accession>W5TZP7</accession>
<evidence type="ECO:0000256" key="13">
    <source>
        <dbReference type="ARBA" id="ARBA00023027"/>
    </source>
</evidence>
<evidence type="ECO:0000256" key="16">
    <source>
        <dbReference type="ARBA" id="ARBA00023136"/>
    </source>
</evidence>
<feature type="transmembrane region" description="Helical" evidence="18">
    <location>
        <begin position="238"/>
        <end position="259"/>
    </location>
</feature>
<dbReference type="GO" id="GO:0005743">
    <property type="term" value="C:mitochondrial inner membrane"/>
    <property type="evidence" value="ECO:0007669"/>
    <property type="project" value="UniProtKB-SubCell"/>
</dbReference>
<sequence>MKLSKILFLSTMIMGTLITISSFSWFSMWMGLEINLLSFIPLMNENKNPLSSEASFKYFIVQAISSMLILFNFLGFLISKEYLSPLNFLMEIIFDSALLMKLGMVPFHFWLPEIIEGISWMNTFLLLTWQKIAPMILVMLNSQMNLFLISIIILSLLISGINNWNQTSIKKILTFSSINHMSWMMSIILLNQSLWVFYFIFYTFISFNMIFMFKMTWTPSIQDFLKMLNSSKTMKMSFMFNFFSLGGLPPFLGFFPKWMILKTLWSENFSFLAMIMVFLTLITLFIYIRLLNQSLMFKISENKMIKPKINNLVLNLINFCNLAGLIIVSLILNL</sequence>
<dbReference type="InterPro" id="IPR050175">
    <property type="entry name" value="Complex_I_Subunit_2"/>
</dbReference>
<evidence type="ECO:0000256" key="8">
    <source>
        <dbReference type="ARBA" id="ARBA00022692"/>
    </source>
</evidence>
<keyword evidence="13 18" id="KW-0520">NAD</keyword>
<dbReference type="EC" id="7.1.1.2" evidence="4 18"/>
<evidence type="ECO:0000256" key="2">
    <source>
        <dbReference type="ARBA" id="ARBA00004448"/>
    </source>
</evidence>
<feature type="transmembrane region" description="Helical" evidence="18">
    <location>
        <begin position="7"/>
        <end position="28"/>
    </location>
</feature>
<dbReference type="PANTHER" id="PTHR46552">
    <property type="entry name" value="NADH-UBIQUINONE OXIDOREDUCTASE CHAIN 2"/>
    <property type="match status" value="1"/>
</dbReference>
<comment type="function">
    <text evidence="18">Core subunit of the mitochondrial membrane respiratory chain NADH dehydrogenase (Complex I) which catalyzes electron transfer from NADH through the respiratory chain, using ubiquinone as an electron acceptor. Essential for the catalytic activity and assembly of complex I.</text>
</comment>
<dbReference type="AlphaFoldDB" id="W5TZP7"/>
<dbReference type="RefSeq" id="YP_009002399.1">
    <property type="nucleotide sequence ID" value="NC_023469.1"/>
</dbReference>
<feature type="transmembrane region" description="Helical" evidence="18">
    <location>
        <begin position="88"/>
        <end position="112"/>
    </location>
</feature>
<organism evidence="20">
    <name type="scientific">Henosepilachna pusillanima</name>
    <dbReference type="NCBI Taxonomy" id="459481"/>
    <lineage>
        <taxon>Eukaryota</taxon>
        <taxon>Metazoa</taxon>
        <taxon>Ecdysozoa</taxon>
        <taxon>Arthropoda</taxon>
        <taxon>Hexapoda</taxon>
        <taxon>Insecta</taxon>
        <taxon>Pterygota</taxon>
        <taxon>Neoptera</taxon>
        <taxon>Endopterygota</taxon>
        <taxon>Coleoptera</taxon>
        <taxon>Polyphaga</taxon>
        <taxon>Cucujiformia</taxon>
        <taxon>Coccinelloidea</taxon>
        <taxon>Coccinellidae</taxon>
        <taxon>Epilachninae</taxon>
        <taxon>Epilachnini</taxon>
        <taxon>Henosepilachna</taxon>
    </lineage>
</organism>
<evidence type="ECO:0000256" key="6">
    <source>
        <dbReference type="ARBA" id="ARBA00022448"/>
    </source>
</evidence>
<dbReference type="CTD" id="4536"/>